<evidence type="ECO:0000256" key="3">
    <source>
        <dbReference type="SAM" id="SignalP"/>
    </source>
</evidence>
<dbReference type="Proteomes" id="UP000265765">
    <property type="component" value="Chromosome"/>
</dbReference>
<sequence length="529" mass="53118">MLTTSRSWRTAAAAAFATAVLAVVTPAAHAAGTTLVLDTQENYYLPTAGEGPNLNLAVTASGGDAHDVSVAVDASSLAGKATMVVTGDCESTGALKVTCSVGALSGKESIDPFLLKPTAAAKAGDTGAITYTATASDAPTVTGRTDVLVGGPKLVARPYPALKDIAPDAVFERTPAFANTGTAPADKGVMLLVQDSEGVKLARDHSNCHYSDRPDAGAWCRFDTSIAPGSAYETNAPLRYTAATETMYGYNTYVVWPVGGTAPDSFDPADFPAAGTGAPLGLKSVTPGSGFTGSGYGTFATSQHADYQAIGDTVEGKVGDTVSITVGVRNAGPGLMDFRWMDADDSGTFVVTPPAGTTITGAPGPDEQGDPGPLWNCSPRKAGAKSYTCAIASTEFGPGDAVTQEFTVRIDRVVPGAQGSVKAVENPDYPNRDDDTANDTAVIAVQADGSPSPSPSTSASPSGTPSPSATASPSGSGAGTGSGGTTTGGGLAATGTDGVLLRTGLAALLVAGGALVFLTARRTRQHSHR</sequence>
<evidence type="ECO:0000313" key="5">
    <source>
        <dbReference type="Proteomes" id="UP000265765"/>
    </source>
</evidence>
<dbReference type="RefSeq" id="WP_120053071.1">
    <property type="nucleotide sequence ID" value="NZ_CP032427.1"/>
</dbReference>
<protein>
    <recommendedName>
        <fullName evidence="6">DUF11 domain-containing protein</fullName>
    </recommendedName>
</protein>
<feature type="signal peptide" evidence="3">
    <location>
        <begin position="1"/>
        <end position="30"/>
    </location>
</feature>
<feature type="compositionally biased region" description="Gly residues" evidence="1">
    <location>
        <begin position="476"/>
        <end position="489"/>
    </location>
</feature>
<keyword evidence="2" id="KW-0812">Transmembrane</keyword>
<dbReference type="KEGG" id="sge:DWG14_07133"/>
<feature type="region of interest" description="Disordered" evidence="1">
    <location>
        <begin position="446"/>
        <end position="489"/>
    </location>
</feature>
<evidence type="ECO:0000256" key="2">
    <source>
        <dbReference type="SAM" id="Phobius"/>
    </source>
</evidence>
<keyword evidence="2" id="KW-0472">Membrane</keyword>
<reference evidence="4 5" key="1">
    <citation type="submission" date="2018-09" db="EMBL/GenBank/DDBJ databases">
        <title>Production of Trimethoprim by Streptomyces sp. 3E-1.</title>
        <authorList>
            <person name="Kang H.J."/>
            <person name="Kim S.B."/>
        </authorList>
    </citation>
    <scope>NUCLEOTIDE SEQUENCE [LARGE SCALE GENOMIC DNA]</scope>
    <source>
        <strain evidence="4 5">3E-1</strain>
    </source>
</reference>
<evidence type="ECO:0000313" key="4">
    <source>
        <dbReference type="EMBL" id="AYC42827.1"/>
    </source>
</evidence>
<proteinExistence type="predicted"/>
<feature type="compositionally biased region" description="Low complexity" evidence="1">
    <location>
        <begin position="447"/>
        <end position="475"/>
    </location>
</feature>
<feature type="transmembrane region" description="Helical" evidence="2">
    <location>
        <begin position="499"/>
        <end position="520"/>
    </location>
</feature>
<keyword evidence="3" id="KW-0732">Signal</keyword>
<dbReference type="AlphaFoldDB" id="A0AAI8L7J3"/>
<gene>
    <name evidence="4" type="ORF">DWG14_07133</name>
</gene>
<dbReference type="GeneID" id="91285940"/>
<evidence type="ECO:0000256" key="1">
    <source>
        <dbReference type="SAM" id="MobiDB-lite"/>
    </source>
</evidence>
<dbReference type="EMBL" id="CP032427">
    <property type="protein sequence ID" value="AYC42827.1"/>
    <property type="molecule type" value="Genomic_DNA"/>
</dbReference>
<feature type="chain" id="PRO_5042514538" description="DUF11 domain-containing protein" evidence="3">
    <location>
        <begin position="31"/>
        <end position="529"/>
    </location>
</feature>
<accession>A0AAI8L7J3</accession>
<name>A0AAI8L7J3_9ACTN</name>
<evidence type="ECO:0008006" key="6">
    <source>
        <dbReference type="Google" id="ProtNLM"/>
    </source>
</evidence>
<keyword evidence="2" id="KW-1133">Transmembrane helix</keyword>
<organism evidence="4 5">
    <name type="scientific">Streptomyces griseorubiginosus</name>
    <dbReference type="NCBI Taxonomy" id="67304"/>
    <lineage>
        <taxon>Bacteria</taxon>
        <taxon>Bacillati</taxon>
        <taxon>Actinomycetota</taxon>
        <taxon>Actinomycetes</taxon>
        <taxon>Kitasatosporales</taxon>
        <taxon>Streptomycetaceae</taxon>
        <taxon>Streptomyces</taxon>
    </lineage>
</organism>